<dbReference type="CDD" id="cd07438">
    <property type="entry name" value="PHP_HisPPase_AMP"/>
    <property type="match status" value="1"/>
</dbReference>
<organism evidence="2 3">
    <name type="scientific">Clostridium tertium</name>
    <dbReference type="NCBI Taxonomy" id="1559"/>
    <lineage>
        <taxon>Bacteria</taxon>
        <taxon>Bacillati</taxon>
        <taxon>Bacillota</taxon>
        <taxon>Clostridia</taxon>
        <taxon>Eubacteriales</taxon>
        <taxon>Clostridiaceae</taxon>
        <taxon>Clostridium</taxon>
    </lineage>
</organism>
<feature type="domain" description="Polymerase/histidinol phosphatase N-terminal" evidence="1">
    <location>
        <begin position="4"/>
        <end position="69"/>
    </location>
</feature>
<name>A0A9X3XS88_9CLOT</name>
<dbReference type="InterPro" id="IPR052018">
    <property type="entry name" value="PHP_domain"/>
</dbReference>
<dbReference type="GO" id="GO:0004534">
    <property type="term" value="F:5'-3' RNA exonuclease activity"/>
    <property type="evidence" value="ECO:0007669"/>
    <property type="project" value="TreeGrafter"/>
</dbReference>
<dbReference type="Gene3D" id="3.20.20.140">
    <property type="entry name" value="Metal-dependent hydrolases"/>
    <property type="match status" value="1"/>
</dbReference>
<evidence type="ECO:0000259" key="1">
    <source>
        <dbReference type="SMART" id="SM00481"/>
    </source>
</evidence>
<dbReference type="PANTHER" id="PTHR42924">
    <property type="entry name" value="EXONUCLEASE"/>
    <property type="match status" value="1"/>
</dbReference>
<comment type="caution">
    <text evidence="2">The sequence shown here is derived from an EMBL/GenBank/DDBJ whole genome shotgun (WGS) entry which is preliminary data.</text>
</comment>
<dbReference type="SMART" id="SM00481">
    <property type="entry name" value="POLIIIAc"/>
    <property type="match status" value="1"/>
</dbReference>
<evidence type="ECO:0000313" key="3">
    <source>
        <dbReference type="Proteomes" id="UP001141183"/>
    </source>
</evidence>
<dbReference type="InterPro" id="IPR003141">
    <property type="entry name" value="Pol/His_phosphatase_N"/>
</dbReference>
<proteinExistence type="predicted"/>
<dbReference type="PANTHER" id="PTHR42924:SF3">
    <property type="entry name" value="POLYMERASE_HISTIDINOL PHOSPHATASE N-TERMINAL DOMAIN-CONTAINING PROTEIN"/>
    <property type="match status" value="1"/>
</dbReference>
<dbReference type="SUPFAM" id="SSF89550">
    <property type="entry name" value="PHP domain-like"/>
    <property type="match status" value="1"/>
</dbReference>
<dbReference type="InterPro" id="IPR016195">
    <property type="entry name" value="Pol/histidinol_Pase-like"/>
</dbReference>
<reference evidence="2" key="1">
    <citation type="submission" date="2022-05" db="EMBL/GenBank/DDBJ databases">
        <title>Draft genome sequence of Clostridium tertium strain CP3 isolated from Peru.</title>
        <authorList>
            <person name="Hurtado R."/>
            <person name="Lima L."/>
            <person name="Sousa T."/>
            <person name="Jaiswal A.K."/>
            <person name="Tiwari S."/>
            <person name="Maturrano L."/>
            <person name="Brenig B."/>
            <person name="Azevedo V."/>
        </authorList>
    </citation>
    <scope>NUCLEOTIDE SEQUENCE</scope>
    <source>
        <strain evidence="2">CP3</strain>
    </source>
</reference>
<sequence length="278" mass="31313">MFKCDLHIHSICSDGRFTPSDIVKMAKEKNLDYVSLTDHDTLTGIKEALSEAEALNVKLIPGIELSTEYNGESIHILGFFNKDNYNNPKLNTILNEFKEKRISRAYKIVDNLKKYHNIEIDINKVLSNGKDTIARPHIAKAIIDAGYPYDHDFIFDNFIGNNCPAYIPSTKLSTKKGIELLKKYNALVFLAHPVLVKKTPVKDILNLGFDGLEAIYYKNTEKDTEKFLKLAKDMNLFISSGSDCHGIPNDEGHGSVGDVNIPQDDSIISMLNWVLSYN</sequence>
<dbReference type="AlphaFoldDB" id="A0A9X3XS88"/>
<accession>A0A9X3XS88</accession>
<dbReference type="EMBL" id="JAMRYU010000029">
    <property type="protein sequence ID" value="MDC4242352.1"/>
    <property type="molecule type" value="Genomic_DNA"/>
</dbReference>
<evidence type="ECO:0000313" key="2">
    <source>
        <dbReference type="EMBL" id="MDC4242352.1"/>
    </source>
</evidence>
<protein>
    <submittedName>
        <fullName evidence="2">PHP domain-containing protein</fullName>
    </submittedName>
</protein>
<dbReference type="Gene3D" id="1.10.150.650">
    <property type="match status" value="1"/>
</dbReference>
<dbReference type="GO" id="GO:0035312">
    <property type="term" value="F:5'-3' DNA exonuclease activity"/>
    <property type="evidence" value="ECO:0007669"/>
    <property type="project" value="TreeGrafter"/>
</dbReference>
<dbReference type="InterPro" id="IPR004013">
    <property type="entry name" value="PHP_dom"/>
</dbReference>
<dbReference type="Proteomes" id="UP001141183">
    <property type="component" value="Unassembled WGS sequence"/>
</dbReference>
<dbReference type="RefSeq" id="WP_272470732.1">
    <property type="nucleotide sequence ID" value="NZ_JAMRYU010000029.1"/>
</dbReference>
<dbReference type="Pfam" id="PF02811">
    <property type="entry name" value="PHP"/>
    <property type="match status" value="1"/>
</dbReference>
<keyword evidence="3" id="KW-1185">Reference proteome</keyword>
<gene>
    <name evidence="2" type="ORF">NE398_19660</name>
</gene>